<evidence type="ECO:0000313" key="11">
    <source>
        <dbReference type="Proteomes" id="UP000253759"/>
    </source>
</evidence>
<evidence type="ECO:0000256" key="7">
    <source>
        <dbReference type="ARBA" id="ARBA00022723"/>
    </source>
</evidence>
<evidence type="ECO:0000256" key="4">
    <source>
        <dbReference type="ARBA" id="ARBA00008236"/>
    </source>
</evidence>
<proteinExistence type="inferred from homology"/>
<protein>
    <submittedName>
        <fullName evidence="10">Aminopeptidase</fullName>
    </submittedName>
</protein>
<evidence type="ECO:0000256" key="2">
    <source>
        <dbReference type="ARBA" id="ARBA00001946"/>
    </source>
</evidence>
<comment type="cofactor">
    <cofactor evidence="3">
        <name>Zn(2+)</name>
        <dbReference type="ChEBI" id="CHEBI:29105"/>
    </cofactor>
</comment>
<dbReference type="GO" id="GO:0046872">
    <property type="term" value="F:metal ion binding"/>
    <property type="evidence" value="ECO:0007669"/>
    <property type="project" value="UniProtKB-KW"/>
</dbReference>
<keyword evidence="5 10" id="KW-0031">Aminopeptidase</keyword>
<dbReference type="GO" id="GO:0004177">
    <property type="term" value="F:aminopeptidase activity"/>
    <property type="evidence" value="ECO:0007669"/>
    <property type="project" value="UniProtKB-KW"/>
</dbReference>
<dbReference type="PANTHER" id="PTHR34448:SF3">
    <property type="entry name" value="AMINOPEPTIDASE AMPS"/>
    <property type="match status" value="1"/>
</dbReference>
<dbReference type="RefSeq" id="WP_114645476.1">
    <property type="nucleotide sequence ID" value="NZ_QQNH01000007.1"/>
</dbReference>
<keyword evidence="9" id="KW-0482">Metalloprotease</keyword>
<comment type="cofactor">
    <cofactor evidence="2">
        <name>Mg(2+)</name>
        <dbReference type="ChEBI" id="CHEBI:18420"/>
    </cofactor>
</comment>
<keyword evidence="8" id="KW-0378">Hydrolase</keyword>
<evidence type="ECO:0000313" key="10">
    <source>
        <dbReference type="EMBL" id="RDE09222.1"/>
    </source>
</evidence>
<dbReference type="InterPro" id="IPR000787">
    <property type="entry name" value="Peptidase_M29"/>
</dbReference>
<dbReference type="GO" id="GO:0008237">
    <property type="term" value="F:metallopeptidase activity"/>
    <property type="evidence" value="ECO:0007669"/>
    <property type="project" value="UniProtKB-KW"/>
</dbReference>
<keyword evidence="11" id="KW-1185">Reference proteome</keyword>
<dbReference type="SUPFAM" id="SSF144052">
    <property type="entry name" value="Thermophilic metalloprotease-like"/>
    <property type="match status" value="1"/>
</dbReference>
<evidence type="ECO:0000256" key="8">
    <source>
        <dbReference type="ARBA" id="ARBA00022801"/>
    </source>
</evidence>
<gene>
    <name evidence="10" type="ORF">DVH29_07090</name>
</gene>
<dbReference type="Pfam" id="PF02073">
    <property type="entry name" value="Peptidase_M29"/>
    <property type="match status" value="1"/>
</dbReference>
<dbReference type="InterPro" id="IPR035097">
    <property type="entry name" value="M29_N-terminal"/>
</dbReference>
<dbReference type="AlphaFoldDB" id="A0A369W7K1"/>
<evidence type="ECO:0000256" key="9">
    <source>
        <dbReference type="ARBA" id="ARBA00023049"/>
    </source>
</evidence>
<sequence length="417" mass="45277">MSDSSSAAPINAEKLDKLAQLAVQTGLGLRPGQDLIMTAPLTALPLVRKITEHAYKAGAGLVTTIYSDEQTTLSRYRHGNDEAFDHAADWLFEGMAKAFSNNTARLAIAGDNPMMLAEEDPDRVSRAQRATSRAYKPASKKITSFETNWNIVAYPTPKWATLVFPDLSEDAAVAKLSEAIFAASRSDNADPVAAWTAHNADIHARRDWLNAKNFRDLHFTGPGTDLVIGLADDHKWAGGASLAKNGITCNPNIPSEEVFTTPHARRVDGHVRATKPLAHNGSVIENIEMVFKDGLAVEVRASRGEEIWNKVLDTDEGGRRLGEVALVPNSSPISQSGILFYNTLFDENAACHIAMGQCYSECIAGGDKLTEEQIAEKGGNASLIHIDWMIGSAEIDIDGITHDGDRVPVFRKGEWAF</sequence>
<dbReference type="InterPro" id="IPR052170">
    <property type="entry name" value="M29_Exopeptidase"/>
</dbReference>
<dbReference type="EMBL" id="QQNH01000007">
    <property type="protein sequence ID" value="RDE09222.1"/>
    <property type="molecule type" value="Genomic_DNA"/>
</dbReference>
<evidence type="ECO:0000256" key="3">
    <source>
        <dbReference type="ARBA" id="ARBA00001947"/>
    </source>
</evidence>
<dbReference type="PANTHER" id="PTHR34448">
    <property type="entry name" value="AMINOPEPTIDASE"/>
    <property type="match status" value="1"/>
</dbReference>
<accession>A0A369W7K1</accession>
<dbReference type="Proteomes" id="UP000253759">
    <property type="component" value="Unassembled WGS sequence"/>
</dbReference>
<evidence type="ECO:0000256" key="1">
    <source>
        <dbReference type="ARBA" id="ARBA00001941"/>
    </source>
</evidence>
<dbReference type="PRINTS" id="PR00919">
    <property type="entry name" value="THERMOPTASE"/>
</dbReference>
<comment type="cofactor">
    <cofactor evidence="1">
        <name>Co(2+)</name>
        <dbReference type="ChEBI" id="CHEBI:48828"/>
    </cofactor>
</comment>
<evidence type="ECO:0000256" key="5">
    <source>
        <dbReference type="ARBA" id="ARBA00022438"/>
    </source>
</evidence>
<dbReference type="Gene3D" id="3.40.1830.10">
    <property type="entry name" value="Thermophilic metalloprotease (M29)"/>
    <property type="match status" value="1"/>
</dbReference>
<reference evidence="11" key="1">
    <citation type="submission" date="2018-07" db="EMBL/GenBank/DDBJ databases">
        <authorList>
            <person name="Liu B.-T."/>
            <person name="Du Z."/>
        </authorList>
    </citation>
    <scope>NUCLEOTIDE SEQUENCE [LARGE SCALE GENOMIC DNA]</scope>
    <source>
        <strain evidence="11">XYN52</strain>
    </source>
</reference>
<dbReference type="GO" id="GO:0006508">
    <property type="term" value="P:proteolysis"/>
    <property type="evidence" value="ECO:0007669"/>
    <property type="project" value="UniProtKB-KW"/>
</dbReference>
<evidence type="ECO:0000256" key="6">
    <source>
        <dbReference type="ARBA" id="ARBA00022670"/>
    </source>
</evidence>
<keyword evidence="6" id="KW-0645">Protease</keyword>
<comment type="similarity">
    <text evidence="4">Belongs to the peptidase M29 family.</text>
</comment>
<dbReference type="OrthoDB" id="9803993at2"/>
<keyword evidence="7" id="KW-0479">Metal-binding</keyword>
<comment type="caution">
    <text evidence="10">The sequence shown here is derived from an EMBL/GenBank/DDBJ whole genome shotgun (WGS) entry which is preliminary data.</text>
</comment>
<name>A0A369W7K1_9HYPH</name>
<organism evidence="10 11">
    <name type="scientific">Pelagibacterium lacus</name>
    <dbReference type="NCBI Taxonomy" id="2282655"/>
    <lineage>
        <taxon>Bacteria</taxon>
        <taxon>Pseudomonadati</taxon>
        <taxon>Pseudomonadota</taxon>
        <taxon>Alphaproteobacteria</taxon>
        <taxon>Hyphomicrobiales</taxon>
        <taxon>Devosiaceae</taxon>
        <taxon>Pelagibacterium</taxon>
    </lineage>
</organism>